<dbReference type="HOGENOM" id="CLU_2395694_0_0_4"/>
<name>D8IYB5_HERSS</name>
<reference evidence="1 2" key="1">
    <citation type="submission" date="2010-04" db="EMBL/GenBank/DDBJ databases">
        <title>The genome of Herbaspirillum seropedicae SmR1, an endophytic, nitrogen-fixing, plant-growth promoting beta-Proteobacteria.</title>
        <authorList>
            <person name="Pedrosa F.O."/>
            <person name="Monteiro R.A."/>
            <person name="Wassem R."/>
            <person name="Cruz L.M."/>
            <person name="Ayub R.A."/>
            <person name="Colauto N.B."/>
            <person name="Fernandez M.A."/>
            <person name="Fungaro M.H.P."/>
            <person name="Grisard E.C."/>
            <person name="Hungria M."/>
            <person name="Madeira H.M.F."/>
            <person name="Nodari R.O."/>
            <person name="Osaku C.A."/>
            <person name="Petzl-Erler M.L."/>
            <person name="Terenzi H."/>
            <person name="Vieira L.G.E."/>
            <person name="Almeida M.I.M."/>
            <person name="Alves L.R."/>
            <person name="Arantes O.M.N."/>
            <person name="Balsanelli E."/>
            <person name="Barcellos F.G."/>
            <person name="Baura V.A."/>
            <person name="Binde D.R."/>
            <person name="Campo R.J."/>
            <person name="Chubatsu L.S."/>
            <person name="Chueire L.M.O."/>
            <person name="Ciferri R.R."/>
            <person name="Correa L.C."/>
            <person name="da Conceicao Silva J.L."/>
            <person name="Dabul A.N.G."/>
            <person name="Dambros B.P."/>
            <person name="Faoro H."/>
            <person name="Favetti A."/>
            <person name="Friedermann G."/>
            <person name="Furlaneto M.C."/>
            <person name="Gasques L.S."/>
            <person name="Gimenes C.C.T."/>
            <person name="Gioppo N.M.R."/>
            <person name="Glienke-Blanco C."/>
            <person name="Godoy L.P."/>
            <person name="Guerra M.P."/>
            <person name="Karp S."/>
            <person name="Kava-Cordeiro V."/>
            <person name="Margarido V.P."/>
            <person name="Mathioni S.M."/>
            <person name="Menck-Soares M.A."/>
            <person name="Murace N.K."/>
            <person name="Nicolas M.F."/>
            <person name="Oliveira C.E.C."/>
            <person name="Pagnan N.A.B."/>
            <person name="Pamphile J.A."/>
            <person name="Patussi E.V."/>
            <person name="Pereira L.F.P."/>
            <person name="Pereira-Ferrari L."/>
            <person name="Pinto F.G.S."/>
            <person name="Precoma C."/>
            <person name="Prioli A.J."/>
            <person name="Prioli S.M.A.P."/>
            <person name="Raittz R.T."/>
            <person name="Ramos H.J.O."/>
            <person name="Ribeiro E.M.S.F."/>
            <person name="Rigo L.U."/>
            <person name="Rocha C.L.M.S.C."/>
            <person name="Rocha S.N."/>
            <person name="Santos K."/>
            <person name="Satori D."/>
            <person name="Silva A.G."/>
            <person name="Simao R.C.G."/>
            <person name="Soares M.A.M."/>
            <person name="Souza E.M."/>
            <person name="Steffens M.B.R."/>
            <person name="Steindel M."/>
            <person name="Tadra-Sfeir M.Z."/>
            <person name="Takahashi E.K."/>
            <person name="Torres R.A."/>
            <person name="Valle J.S."/>
            <person name="Vernal J.I."/>
            <person name="Vilas-Boas L.A."/>
            <person name="Watanabe M.A.E."/>
            <person name="Weiss V.A."/>
            <person name="Yates M.A."/>
            <person name="Souza E.M."/>
        </authorList>
    </citation>
    <scope>NUCLEOTIDE SEQUENCE [LARGE SCALE GENOMIC DNA]</scope>
    <source>
        <strain evidence="1 2">SmR1</strain>
    </source>
</reference>
<proteinExistence type="predicted"/>
<dbReference type="EMBL" id="CP002039">
    <property type="protein sequence ID" value="ADJ62075.1"/>
    <property type="molecule type" value="Genomic_DNA"/>
</dbReference>
<protein>
    <submittedName>
        <fullName evidence="1">Uncharacterized protein</fullName>
    </submittedName>
</protein>
<dbReference type="KEGG" id="hse:Hsero_0556"/>
<evidence type="ECO:0000313" key="2">
    <source>
        <dbReference type="Proteomes" id="UP000000329"/>
    </source>
</evidence>
<organism evidence="1 2">
    <name type="scientific">Herbaspirillum seropedicae (strain SmR1)</name>
    <dbReference type="NCBI Taxonomy" id="757424"/>
    <lineage>
        <taxon>Bacteria</taxon>
        <taxon>Pseudomonadati</taxon>
        <taxon>Pseudomonadota</taxon>
        <taxon>Betaproteobacteria</taxon>
        <taxon>Burkholderiales</taxon>
        <taxon>Oxalobacteraceae</taxon>
        <taxon>Herbaspirillum</taxon>
    </lineage>
</organism>
<accession>D8IYB5</accession>
<evidence type="ECO:0000313" key="1">
    <source>
        <dbReference type="EMBL" id="ADJ62075.1"/>
    </source>
</evidence>
<sequence length="93" mass="9896">MPTAAAMNATCAAAVSVMHRVTAANTARRTSPRERTIPTWTCVRIVRNCNCPTASDAVAHLAAAVRLHSSRSNSASTISTCRHCSLSSLMARR</sequence>
<dbReference type="Proteomes" id="UP000000329">
    <property type="component" value="Chromosome"/>
</dbReference>
<dbReference type="AlphaFoldDB" id="D8IYB5"/>
<keyword evidence="2" id="KW-1185">Reference proteome</keyword>
<gene>
    <name evidence="1" type="ordered locus">Hsero_0556</name>
</gene>